<keyword evidence="8 15" id="KW-0479">Metal-binding</keyword>
<feature type="binding site" evidence="15">
    <location>
        <position position="103"/>
    </location>
    <ligand>
        <name>Mg(2+)</name>
        <dbReference type="ChEBI" id="CHEBI:18420"/>
    </ligand>
</feature>
<evidence type="ECO:0000256" key="15">
    <source>
        <dbReference type="HAMAP-Rule" id="MF_01113"/>
    </source>
</evidence>
<evidence type="ECO:0000256" key="1">
    <source>
        <dbReference type="ARBA" id="ARBA00004496"/>
    </source>
</evidence>
<evidence type="ECO:0000256" key="2">
    <source>
        <dbReference type="ARBA" id="ARBA00010945"/>
    </source>
</evidence>
<organism evidence="17 18">
    <name type="scientific">Solobacterium moorei</name>
    <dbReference type="NCBI Taxonomy" id="102148"/>
    <lineage>
        <taxon>Bacteria</taxon>
        <taxon>Bacillati</taxon>
        <taxon>Bacillota</taxon>
        <taxon>Erysipelotrichia</taxon>
        <taxon>Erysipelotrichales</taxon>
        <taxon>Erysipelotrichaceae</taxon>
        <taxon>Solobacterium</taxon>
    </lineage>
</organism>
<feature type="site" description="Substrate discrimination" evidence="15">
    <location>
        <position position="14"/>
    </location>
</feature>
<dbReference type="InterPro" id="IPR043502">
    <property type="entry name" value="DNA/RNA_pol_sf"/>
</dbReference>
<dbReference type="EMBL" id="QRWX01000002">
    <property type="protein sequence ID" value="RGT56115.1"/>
    <property type="molecule type" value="Genomic_DNA"/>
</dbReference>
<dbReference type="InterPro" id="IPR001126">
    <property type="entry name" value="UmuC"/>
</dbReference>
<dbReference type="SUPFAM" id="SSF56672">
    <property type="entry name" value="DNA/RNA polymerases"/>
    <property type="match status" value="1"/>
</dbReference>
<dbReference type="Gene3D" id="3.30.1490.100">
    <property type="entry name" value="DNA polymerase, Y-family, little finger domain"/>
    <property type="match status" value="1"/>
</dbReference>
<gene>
    <name evidence="15" type="primary">dinB</name>
    <name evidence="17" type="ORF">DWX20_04715</name>
</gene>
<dbReference type="GO" id="GO:0006281">
    <property type="term" value="P:DNA repair"/>
    <property type="evidence" value="ECO:0007669"/>
    <property type="project" value="UniProtKB-UniRule"/>
</dbReference>
<dbReference type="GO" id="GO:0006261">
    <property type="term" value="P:DNA-templated DNA replication"/>
    <property type="evidence" value="ECO:0007669"/>
    <property type="project" value="UniProtKB-UniRule"/>
</dbReference>
<dbReference type="Pfam" id="PF00817">
    <property type="entry name" value="IMS"/>
    <property type="match status" value="1"/>
</dbReference>
<dbReference type="Proteomes" id="UP000284731">
    <property type="component" value="Unassembled WGS sequence"/>
</dbReference>
<dbReference type="GO" id="GO:0005829">
    <property type="term" value="C:cytosol"/>
    <property type="evidence" value="ECO:0007669"/>
    <property type="project" value="TreeGrafter"/>
</dbReference>
<name>A0A412PEQ5_9FIRM</name>
<accession>A0A412PEQ5</accession>
<dbReference type="Gene3D" id="3.30.70.270">
    <property type="match status" value="1"/>
</dbReference>
<dbReference type="GO" id="GO:0000287">
    <property type="term" value="F:magnesium ion binding"/>
    <property type="evidence" value="ECO:0007669"/>
    <property type="project" value="UniProtKB-UniRule"/>
</dbReference>
<comment type="similarity">
    <text evidence="2 15">Belongs to the DNA polymerase type-Y family.</text>
</comment>
<evidence type="ECO:0000256" key="7">
    <source>
        <dbReference type="ARBA" id="ARBA00022705"/>
    </source>
</evidence>
<feature type="domain" description="UmuC" evidence="16">
    <location>
        <begin position="5"/>
        <end position="185"/>
    </location>
</feature>
<dbReference type="NCBIfam" id="NF002492">
    <property type="entry name" value="PRK01810.1"/>
    <property type="match status" value="1"/>
</dbReference>
<proteinExistence type="inferred from homology"/>
<evidence type="ECO:0000256" key="12">
    <source>
        <dbReference type="ARBA" id="ARBA00023125"/>
    </source>
</evidence>
<keyword evidence="6 15" id="KW-0548">Nucleotidyltransferase</keyword>
<dbReference type="GO" id="GO:0042276">
    <property type="term" value="P:error-prone translesion synthesis"/>
    <property type="evidence" value="ECO:0007669"/>
    <property type="project" value="TreeGrafter"/>
</dbReference>
<evidence type="ECO:0000256" key="9">
    <source>
        <dbReference type="ARBA" id="ARBA00022763"/>
    </source>
</evidence>
<dbReference type="EC" id="2.7.7.7" evidence="15"/>
<dbReference type="InterPro" id="IPR017961">
    <property type="entry name" value="DNA_pol_Y-fam_little_finger"/>
</dbReference>
<sequence length="396" mass="45075">MYHVYFHIDLNAFFANAEVLLNPELKGQPIVISGATRRSVVSTASYEARAYGIHSAMPVSEAQKLCRDLIIVEGHYTWYRNLSERFMEIVRSYTNLVEQASVDECYADMTEAIKKFEKPLDLAWSLQKQIYNELGLTCSIGVAPNMFLAKMASDMKKPNGITVLRIRDIQEKMWPLPIKDMRGIGNKTVPYMQEIGVQTIGDLANYKDIAKLRELLGKNTDDYIERANGIDHRELETEWDAKSMGISETLLEDINEYEELAGLIRTLARTLSKRLKNASKVGSSIHIRICYYDFRNITRAMKLSAPIWRADEIYNAAIALFEDNWEEGEAVRLLGITVGDFADENYILSQLNLFDEAAAFKAETKDIINDLNDMLGLKKAFVRASNLLKENTHEDS</sequence>
<evidence type="ECO:0000256" key="6">
    <source>
        <dbReference type="ARBA" id="ARBA00022695"/>
    </source>
</evidence>
<keyword evidence="10 15" id="KW-0460">Magnesium</keyword>
<evidence type="ECO:0000313" key="18">
    <source>
        <dbReference type="Proteomes" id="UP000284731"/>
    </source>
</evidence>
<dbReference type="FunFam" id="3.40.1170.60:FF:000001">
    <property type="entry name" value="DNA polymerase IV"/>
    <property type="match status" value="1"/>
</dbReference>
<keyword evidence="13 15" id="KW-0234">DNA repair</keyword>
<dbReference type="InterPro" id="IPR043128">
    <property type="entry name" value="Rev_trsase/Diguanyl_cyclase"/>
</dbReference>
<dbReference type="InterPro" id="IPR024728">
    <property type="entry name" value="PolY_HhH_motif"/>
</dbReference>
<dbReference type="RefSeq" id="WP_118764673.1">
    <property type="nucleotide sequence ID" value="NZ_CABJCF010000002.1"/>
</dbReference>
<comment type="cofactor">
    <cofactor evidence="15">
        <name>Mg(2+)</name>
        <dbReference type="ChEBI" id="CHEBI:18420"/>
    </cofactor>
    <text evidence="15">Binds 2 magnesium ions per subunit.</text>
</comment>
<evidence type="ECO:0000256" key="8">
    <source>
        <dbReference type="ARBA" id="ARBA00022723"/>
    </source>
</evidence>
<dbReference type="InterPro" id="IPR050116">
    <property type="entry name" value="DNA_polymerase-Y"/>
</dbReference>
<dbReference type="SUPFAM" id="SSF100879">
    <property type="entry name" value="Lesion bypass DNA polymerase (Y-family), little finger domain"/>
    <property type="match status" value="1"/>
</dbReference>
<evidence type="ECO:0000256" key="14">
    <source>
        <dbReference type="ARBA" id="ARBA00049244"/>
    </source>
</evidence>
<keyword evidence="5 15" id="KW-0808">Transferase</keyword>
<dbReference type="PANTHER" id="PTHR11076:SF33">
    <property type="entry name" value="DNA POLYMERASE KAPPA"/>
    <property type="match status" value="1"/>
</dbReference>
<dbReference type="Gene3D" id="3.40.1170.60">
    <property type="match status" value="1"/>
</dbReference>
<comment type="subunit">
    <text evidence="15">Monomer.</text>
</comment>
<evidence type="ECO:0000256" key="13">
    <source>
        <dbReference type="ARBA" id="ARBA00023204"/>
    </source>
</evidence>
<dbReference type="InterPro" id="IPR022880">
    <property type="entry name" value="DNApol_IV"/>
</dbReference>
<dbReference type="CDD" id="cd03586">
    <property type="entry name" value="PolY_Pol_IV_kappa"/>
    <property type="match status" value="1"/>
</dbReference>
<keyword evidence="7 15" id="KW-0235">DNA replication</keyword>
<dbReference type="HAMAP" id="MF_01113">
    <property type="entry name" value="DNApol_IV"/>
    <property type="match status" value="1"/>
</dbReference>
<dbReference type="GO" id="GO:0003684">
    <property type="term" value="F:damaged DNA binding"/>
    <property type="evidence" value="ECO:0007669"/>
    <property type="project" value="InterPro"/>
</dbReference>
<reference evidence="17 18" key="1">
    <citation type="submission" date="2018-08" db="EMBL/GenBank/DDBJ databases">
        <title>A genome reference for cultivated species of the human gut microbiota.</title>
        <authorList>
            <person name="Zou Y."/>
            <person name="Xue W."/>
            <person name="Luo G."/>
        </authorList>
    </citation>
    <scope>NUCLEOTIDE SEQUENCE [LARGE SCALE GENOMIC DNA]</scope>
    <source>
        <strain evidence="17 18">AF18-46</strain>
    </source>
</reference>
<comment type="function">
    <text evidence="15">Poorly processive, error-prone DNA polymerase involved in untargeted mutagenesis. Copies undamaged DNA at stalled replication forks, which arise in vivo from mismatched or misaligned primer ends. These misaligned primers can be extended by PolIV. Exhibits no 3'-5' exonuclease (proofreading) activity. May be involved in translesional synthesis, in conjunction with the beta clamp from PolIII.</text>
</comment>
<comment type="catalytic activity">
    <reaction evidence="14 15">
        <text>DNA(n) + a 2'-deoxyribonucleoside 5'-triphosphate = DNA(n+1) + diphosphate</text>
        <dbReference type="Rhea" id="RHEA:22508"/>
        <dbReference type="Rhea" id="RHEA-COMP:17339"/>
        <dbReference type="Rhea" id="RHEA-COMP:17340"/>
        <dbReference type="ChEBI" id="CHEBI:33019"/>
        <dbReference type="ChEBI" id="CHEBI:61560"/>
        <dbReference type="ChEBI" id="CHEBI:173112"/>
        <dbReference type="EC" id="2.7.7.7"/>
    </reaction>
</comment>
<evidence type="ECO:0000256" key="10">
    <source>
        <dbReference type="ARBA" id="ARBA00022842"/>
    </source>
</evidence>
<dbReference type="NCBIfam" id="NF002677">
    <property type="entry name" value="PRK02406.1"/>
    <property type="match status" value="1"/>
</dbReference>
<evidence type="ECO:0000313" key="17">
    <source>
        <dbReference type="EMBL" id="RGT56115.1"/>
    </source>
</evidence>
<feature type="active site" evidence="15">
    <location>
        <position position="104"/>
    </location>
</feature>
<keyword evidence="11 15" id="KW-0239">DNA-directed DNA polymerase</keyword>
<comment type="caution">
    <text evidence="17">The sequence shown here is derived from an EMBL/GenBank/DDBJ whole genome shotgun (WGS) entry which is preliminary data.</text>
</comment>
<dbReference type="Gene3D" id="1.10.150.20">
    <property type="entry name" value="5' to 3' exonuclease, C-terminal subdomain"/>
    <property type="match status" value="1"/>
</dbReference>
<dbReference type="PROSITE" id="PS50173">
    <property type="entry name" value="UMUC"/>
    <property type="match status" value="1"/>
</dbReference>
<evidence type="ECO:0000259" key="16">
    <source>
        <dbReference type="PROSITE" id="PS50173"/>
    </source>
</evidence>
<dbReference type="GO" id="GO:0009432">
    <property type="term" value="P:SOS response"/>
    <property type="evidence" value="ECO:0007669"/>
    <property type="project" value="TreeGrafter"/>
</dbReference>
<keyword evidence="9 15" id="KW-0227">DNA damage</keyword>
<keyword evidence="12 15" id="KW-0238">DNA-binding</keyword>
<dbReference type="PANTHER" id="PTHR11076">
    <property type="entry name" value="DNA REPAIR POLYMERASE UMUC / TRANSFERASE FAMILY MEMBER"/>
    <property type="match status" value="1"/>
</dbReference>
<evidence type="ECO:0000256" key="5">
    <source>
        <dbReference type="ARBA" id="ARBA00022679"/>
    </source>
</evidence>
<keyword evidence="3 15" id="KW-0515">Mutator protein</keyword>
<dbReference type="InterPro" id="IPR036775">
    <property type="entry name" value="DNA_pol_Y-fam_lit_finger_sf"/>
</dbReference>
<dbReference type="Pfam" id="PF11799">
    <property type="entry name" value="IMS_C"/>
    <property type="match status" value="1"/>
</dbReference>
<dbReference type="GO" id="GO:0003887">
    <property type="term" value="F:DNA-directed DNA polymerase activity"/>
    <property type="evidence" value="ECO:0007669"/>
    <property type="project" value="UniProtKB-UniRule"/>
</dbReference>
<evidence type="ECO:0000256" key="11">
    <source>
        <dbReference type="ARBA" id="ARBA00022932"/>
    </source>
</evidence>
<keyword evidence="4 15" id="KW-0963">Cytoplasm</keyword>
<dbReference type="AlphaFoldDB" id="A0A412PEQ5"/>
<comment type="subcellular location">
    <subcellularLocation>
        <location evidence="1 15">Cytoplasm</location>
    </subcellularLocation>
</comment>
<feature type="binding site" evidence="15">
    <location>
        <position position="9"/>
    </location>
    <ligand>
        <name>Mg(2+)</name>
        <dbReference type="ChEBI" id="CHEBI:18420"/>
    </ligand>
</feature>
<evidence type="ECO:0000256" key="4">
    <source>
        <dbReference type="ARBA" id="ARBA00022490"/>
    </source>
</evidence>
<evidence type="ECO:0000256" key="3">
    <source>
        <dbReference type="ARBA" id="ARBA00022457"/>
    </source>
</evidence>
<protein>
    <recommendedName>
        <fullName evidence="15">DNA polymerase IV</fullName>
        <shortName evidence="15">Pol IV</shortName>
        <ecNumber evidence="15">2.7.7.7</ecNumber>
    </recommendedName>
</protein>
<dbReference type="Pfam" id="PF11798">
    <property type="entry name" value="IMS_HHH"/>
    <property type="match status" value="1"/>
</dbReference>